<keyword evidence="2" id="KW-1185">Reference proteome</keyword>
<organism evidence="1 2">
    <name type="scientific">Thelephora ganbajun</name>
    <name type="common">Ganba fungus</name>
    <dbReference type="NCBI Taxonomy" id="370292"/>
    <lineage>
        <taxon>Eukaryota</taxon>
        <taxon>Fungi</taxon>
        <taxon>Dikarya</taxon>
        <taxon>Basidiomycota</taxon>
        <taxon>Agaricomycotina</taxon>
        <taxon>Agaricomycetes</taxon>
        <taxon>Thelephorales</taxon>
        <taxon>Thelephoraceae</taxon>
        <taxon>Thelephora</taxon>
    </lineage>
</organism>
<dbReference type="EMBL" id="MU118441">
    <property type="protein sequence ID" value="KAF9642510.1"/>
    <property type="molecule type" value="Genomic_DNA"/>
</dbReference>
<proteinExistence type="predicted"/>
<accession>A0ACB6YZD1</accession>
<feature type="non-terminal residue" evidence="1">
    <location>
        <position position="294"/>
    </location>
</feature>
<comment type="caution">
    <text evidence="1">The sequence shown here is derived from an EMBL/GenBank/DDBJ whole genome shotgun (WGS) entry which is preliminary data.</text>
</comment>
<gene>
    <name evidence="1" type="ORF">BDM02DRAFT_3133044</name>
</gene>
<protein>
    <submittedName>
        <fullName evidence="1">Uncharacterized protein</fullName>
    </submittedName>
</protein>
<evidence type="ECO:0000313" key="2">
    <source>
        <dbReference type="Proteomes" id="UP000886501"/>
    </source>
</evidence>
<reference evidence="1" key="1">
    <citation type="submission" date="2019-10" db="EMBL/GenBank/DDBJ databases">
        <authorList>
            <consortium name="DOE Joint Genome Institute"/>
            <person name="Kuo A."/>
            <person name="Miyauchi S."/>
            <person name="Kiss E."/>
            <person name="Drula E."/>
            <person name="Kohler A."/>
            <person name="Sanchez-Garcia M."/>
            <person name="Andreopoulos B."/>
            <person name="Barry K.W."/>
            <person name="Bonito G."/>
            <person name="Buee M."/>
            <person name="Carver A."/>
            <person name="Chen C."/>
            <person name="Cichocki N."/>
            <person name="Clum A."/>
            <person name="Culley D."/>
            <person name="Crous P.W."/>
            <person name="Fauchery L."/>
            <person name="Girlanda M."/>
            <person name="Hayes R."/>
            <person name="Keri Z."/>
            <person name="Labutti K."/>
            <person name="Lipzen A."/>
            <person name="Lombard V."/>
            <person name="Magnuson J."/>
            <person name="Maillard F."/>
            <person name="Morin E."/>
            <person name="Murat C."/>
            <person name="Nolan M."/>
            <person name="Ohm R."/>
            <person name="Pangilinan J."/>
            <person name="Pereira M."/>
            <person name="Perotto S."/>
            <person name="Peter M."/>
            <person name="Riley R."/>
            <person name="Sitrit Y."/>
            <person name="Stielow B."/>
            <person name="Szollosi G."/>
            <person name="Zifcakova L."/>
            <person name="Stursova M."/>
            <person name="Spatafora J.W."/>
            <person name="Tedersoo L."/>
            <person name="Vaario L.-M."/>
            <person name="Yamada A."/>
            <person name="Yan M."/>
            <person name="Wang P."/>
            <person name="Xu J."/>
            <person name="Bruns T."/>
            <person name="Baldrian P."/>
            <person name="Vilgalys R."/>
            <person name="Henrissat B."/>
            <person name="Grigoriev I.V."/>
            <person name="Hibbett D."/>
            <person name="Nagy L.G."/>
            <person name="Martin F.M."/>
        </authorList>
    </citation>
    <scope>NUCLEOTIDE SEQUENCE</scope>
    <source>
        <strain evidence="1">P2</strain>
    </source>
</reference>
<name>A0ACB6YZD1_THEGA</name>
<evidence type="ECO:0000313" key="1">
    <source>
        <dbReference type="EMBL" id="KAF9642510.1"/>
    </source>
</evidence>
<reference evidence="1" key="2">
    <citation type="journal article" date="2020" name="Nat. Commun.">
        <title>Large-scale genome sequencing of mycorrhizal fungi provides insights into the early evolution of symbiotic traits.</title>
        <authorList>
            <person name="Miyauchi S."/>
            <person name="Kiss E."/>
            <person name="Kuo A."/>
            <person name="Drula E."/>
            <person name="Kohler A."/>
            <person name="Sanchez-Garcia M."/>
            <person name="Morin E."/>
            <person name="Andreopoulos B."/>
            <person name="Barry K.W."/>
            <person name="Bonito G."/>
            <person name="Buee M."/>
            <person name="Carver A."/>
            <person name="Chen C."/>
            <person name="Cichocki N."/>
            <person name="Clum A."/>
            <person name="Culley D."/>
            <person name="Crous P.W."/>
            <person name="Fauchery L."/>
            <person name="Girlanda M."/>
            <person name="Hayes R.D."/>
            <person name="Keri Z."/>
            <person name="LaButti K."/>
            <person name="Lipzen A."/>
            <person name="Lombard V."/>
            <person name="Magnuson J."/>
            <person name="Maillard F."/>
            <person name="Murat C."/>
            <person name="Nolan M."/>
            <person name="Ohm R.A."/>
            <person name="Pangilinan J."/>
            <person name="Pereira M.F."/>
            <person name="Perotto S."/>
            <person name="Peter M."/>
            <person name="Pfister S."/>
            <person name="Riley R."/>
            <person name="Sitrit Y."/>
            <person name="Stielow J.B."/>
            <person name="Szollosi G."/>
            <person name="Zifcakova L."/>
            <person name="Stursova M."/>
            <person name="Spatafora J.W."/>
            <person name="Tedersoo L."/>
            <person name="Vaario L.M."/>
            <person name="Yamada A."/>
            <person name="Yan M."/>
            <person name="Wang P."/>
            <person name="Xu J."/>
            <person name="Bruns T."/>
            <person name="Baldrian P."/>
            <person name="Vilgalys R."/>
            <person name="Dunand C."/>
            <person name="Henrissat B."/>
            <person name="Grigoriev I.V."/>
            <person name="Hibbett D."/>
            <person name="Nagy L.G."/>
            <person name="Martin F.M."/>
        </authorList>
    </citation>
    <scope>NUCLEOTIDE SEQUENCE</scope>
    <source>
        <strain evidence="1">P2</strain>
    </source>
</reference>
<sequence>MSMRMNSPVEPFGGKDDFDASRTRILYAALDPELSPAQWYTKQSVILKDSDFVSLTSGKHYATHSPVPTNDGTKVARAGLAEDGYESDLATPVAYDLKKARTEAHVKVFVLSVPASELGSDKKLTSPSSPYLVAVPGKIQGWILKPKGYSDDDEKEWTPLSLIHGGPQGAWEDRWSTRWNPNEILGEKAACRSPKGMAIYLRYLSSGEDPGPLSPFACPPHPHRSTVTVPPLLVPVTGDTPSSTSLQFLVIVTKGVPSWIQSNSGFEFGFKALVCHDGVFDSQYDGYSTDEPFF</sequence>
<dbReference type="Proteomes" id="UP000886501">
    <property type="component" value="Unassembled WGS sequence"/>
</dbReference>